<dbReference type="InterPro" id="IPR002220">
    <property type="entry name" value="DapA-like"/>
</dbReference>
<dbReference type="SMART" id="SM01130">
    <property type="entry name" value="DHDPS"/>
    <property type="match status" value="1"/>
</dbReference>
<dbReference type="PANTHER" id="PTHR12128:SF72">
    <property type="entry name" value="DIHYDRODIPICOLINATE SYNTHASE"/>
    <property type="match status" value="1"/>
</dbReference>
<evidence type="ECO:0000256" key="1">
    <source>
        <dbReference type="ARBA" id="ARBA00023239"/>
    </source>
</evidence>
<keyword evidence="4" id="KW-1185">Reference proteome</keyword>
<evidence type="ECO:0000313" key="4">
    <source>
        <dbReference type="Proteomes" id="UP000471672"/>
    </source>
</evidence>
<dbReference type="Pfam" id="PF00701">
    <property type="entry name" value="DHDPS"/>
    <property type="match status" value="1"/>
</dbReference>
<dbReference type="PIRSF" id="PIRSF001365">
    <property type="entry name" value="DHDPS"/>
    <property type="match status" value="1"/>
</dbReference>
<evidence type="ECO:0000313" key="3">
    <source>
        <dbReference type="EMBL" id="NDO90749.1"/>
    </source>
</evidence>
<accession>A0ABX0BDN8</accession>
<dbReference type="CDD" id="cd00408">
    <property type="entry name" value="DHDPS-like"/>
    <property type="match status" value="1"/>
</dbReference>
<protein>
    <submittedName>
        <fullName evidence="3">Dihydrodipicolinate synthase family protein</fullName>
    </submittedName>
</protein>
<dbReference type="EMBL" id="JAAFAN010000057">
    <property type="protein sequence ID" value="NDO90749.1"/>
    <property type="molecule type" value="Genomic_DNA"/>
</dbReference>
<gene>
    <name evidence="3" type="ORF">GYH36_14995</name>
</gene>
<keyword evidence="1 2" id="KW-0456">Lyase</keyword>
<proteinExistence type="inferred from homology"/>
<organism evidence="3 4">
    <name type="scientific">Cellulosimicrobium composti</name>
    <dbReference type="NCBI Taxonomy" id="2672572"/>
    <lineage>
        <taxon>Bacteria</taxon>
        <taxon>Bacillati</taxon>
        <taxon>Actinomycetota</taxon>
        <taxon>Actinomycetes</taxon>
        <taxon>Micrococcales</taxon>
        <taxon>Promicromonosporaceae</taxon>
        <taxon>Cellulosimicrobium</taxon>
    </lineage>
</organism>
<dbReference type="PANTHER" id="PTHR12128">
    <property type="entry name" value="DIHYDRODIPICOLINATE SYNTHASE"/>
    <property type="match status" value="1"/>
</dbReference>
<sequence>MTSFHGLLAYPITPLAPDGAPDLDTLGHLVRGAVDAGVDGVVVLASSGAGVTFDADERDAVVRGAVGAARAAHSPDGAAPVPVHVAVSGSSTREVLARARAARDGGADGLVLAPFSYLPLDEREVVALFEAVAAAVDLPVCFYNRSVQTAYDLTPDALARLARTTTVTAVKDPASTPARPTGRVAALRAATAGLGVSVGLSGDAAIVDGAEAADAWHTGLAALVPADYVALRHARAAGAEPDPDLRAWLHDLTGVLAGIRPVSGLHALATLLGVPTAPPRGPSLPVPPDDVARLREVVARRPVAT</sequence>
<dbReference type="PRINTS" id="PR00146">
    <property type="entry name" value="DHPICSNTHASE"/>
</dbReference>
<name>A0ABX0BDN8_9MICO</name>
<dbReference type="Gene3D" id="3.20.20.70">
    <property type="entry name" value="Aldolase class I"/>
    <property type="match status" value="1"/>
</dbReference>
<dbReference type="RefSeq" id="WP_162290255.1">
    <property type="nucleotide sequence ID" value="NZ_JAAFAN010000057.1"/>
</dbReference>
<evidence type="ECO:0000256" key="2">
    <source>
        <dbReference type="PIRNR" id="PIRNR001365"/>
    </source>
</evidence>
<dbReference type="Proteomes" id="UP000471672">
    <property type="component" value="Unassembled WGS sequence"/>
</dbReference>
<dbReference type="InterPro" id="IPR013785">
    <property type="entry name" value="Aldolase_TIM"/>
</dbReference>
<dbReference type="SUPFAM" id="SSF51569">
    <property type="entry name" value="Aldolase"/>
    <property type="match status" value="1"/>
</dbReference>
<comment type="caution">
    <text evidence="3">The sequence shown here is derived from an EMBL/GenBank/DDBJ whole genome shotgun (WGS) entry which is preliminary data.</text>
</comment>
<comment type="similarity">
    <text evidence="2">Belongs to the DapA family.</text>
</comment>
<reference evidence="3 4" key="1">
    <citation type="journal article" date="2021" name="Arch. Microbiol.">
        <title>Cellulosimicrobium fucosivorans sp. nov., isolated from San Elijo Lagoon, contains a fucose metabolic pathway linked to carotenoid production.</title>
        <authorList>
            <person name="Aviles F.A."/>
            <person name="Kyndt J.A."/>
        </authorList>
    </citation>
    <scope>NUCLEOTIDE SEQUENCE [LARGE SCALE GENOMIC DNA]</scope>
    <source>
        <strain evidence="3 4">SE3</strain>
    </source>
</reference>